<accession>A0ABP7SC71</accession>
<dbReference type="Proteomes" id="UP001500567">
    <property type="component" value="Unassembled WGS sequence"/>
</dbReference>
<proteinExistence type="predicted"/>
<protein>
    <submittedName>
        <fullName evidence="2">Uncharacterized protein</fullName>
    </submittedName>
</protein>
<name>A0ABP7SC71_9BACT</name>
<sequence>MATILVLEPSNDSDLHLLLNLAQRLGVKATALPAAKLSLEERERRFMALFGSWQSDESGDEINQMLQDSRQSNRPDITL</sequence>
<dbReference type="EMBL" id="BAABDJ010000022">
    <property type="protein sequence ID" value="GAA4009538.1"/>
    <property type="molecule type" value="Genomic_DNA"/>
</dbReference>
<evidence type="ECO:0000256" key="1">
    <source>
        <dbReference type="SAM" id="MobiDB-lite"/>
    </source>
</evidence>
<evidence type="ECO:0000313" key="3">
    <source>
        <dbReference type="Proteomes" id="UP001500567"/>
    </source>
</evidence>
<evidence type="ECO:0000313" key="2">
    <source>
        <dbReference type="EMBL" id="GAA4009538.1"/>
    </source>
</evidence>
<comment type="caution">
    <text evidence="2">The sequence shown here is derived from an EMBL/GenBank/DDBJ whole genome shotgun (WGS) entry which is preliminary data.</text>
</comment>
<feature type="region of interest" description="Disordered" evidence="1">
    <location>
        <begin position="60"/>
        <end position="79"/>
    </location>
</feature>
<feature type="compositionally biased region" description="Polar residues" evidence="1">
    <location>
        <begin position="64"/>
        <end position="79"/>
    </location>
</feature>
<gene>
    <name evidence="2" type="ORF">GCM10022408_22060</name>
</gene>
<keyword evidence="3" id="KW-1185">Reference proteome</keyword>
<organism evidence="2 3">
    <name type="scientific">Hymenobacter fastidiosus</name>
    <dbReference type="NCBI Taxonomy" id="486264"/>
    <lineage>
        <taxon>Bacteria</taxon>
        <taxon>Pseudomonadati</taxon>
        <taxon>Bacteroidota</taxon>
        <taxon>Cytophagia</taxon>
        <taxon>Cytophagales</taxon>
        <taxon>Hymenobacteraceae</taxon>
        <taxon>Hymenobacter</taxon>
    </lineage>
</organism>
<dbReference type="RefSeq" id="WP_345073031.1">
    <property type="nucleotide sequence ID" value="NZ_BAABDJ010000022.1"/>
</dbReference>
<reference evidence="3" key="1">
    <citation type="journal article" date="2019" name="Int. J. Syst. Evol. Microbiol.">
        <title>The Global Catalogue of Microorganisms (GCM) 10K type strain sequencing project: providing services to taxonomists for standard genome sequencing and annotation.</title>
        <authorList>
            <consortium name="The Broad Institute Genomics Platform"/>
            <consortium name="The Broad Institute Genome Sequencing Center for Infectious Disease"/>
            <person name="Wu L."/>
            <person name="Ma J."/>
        </authorList>
    </citation>
    <scope>NUCLEOTIDE SEQUENCE [LARGE SCALE GENOMIC DNA]</scope>
    <source>
        <strain evidence="3">JCM 17224</strain>
    </source>
</reference>